<evidence type="ECO:0000259" key="3">
    <source>
        <dbReference type="PROSITE" id="PS51294"/>
    </source>
</evidence>
<dbReference type="PANTHER" id="PTHR23246">
    <property type="entry name" value="NEW-GLUE PROTEIN"/>
    <property type="match status" value="1"/>
</dbReference>
<accession>A0ABR0BDF3</accession>
<dbReference type="InterPro" id="IPR053095">
    <property type="entry name" value="Actin-binding/GATA_Znf"/>
</dbReference>
<dbReference type="SUPFAM" id="SSF46689">
    <property type="entry name" value="Homeodomain-like"/>
    <property type="match status" value="1"/>
</dbReference>
<feature type="domain" description="HTH myb-type" evidence="3">
    <location>
        <begin position="175"/>
        <end position="221"/>
    </location>
</feature>
<dbReference type="InterPro" id="IPR001005">
    <property type="entry name" value="SANT/Myb"/>
</dbReference>
<feature type="region of interest" description="Disordered" evidence="1">
    <location>
        <begin position="116"/>
        <end position="173"/>
    </location>
</feature>
<protein>
    <recommendedName>
        <fullName evidence="6">MYB DNA-binding domain-containing protein</fullName>
    </recommendedName>
</protein>
<feature type="region of interest" description="Disordered" evidence="1">
    <location>
        <begin position="298"/>
        <end position="438"/>
    </location>
</feature>
<dbReference type="Pfam" id="PF00249">
    <property type="entry name" value="Myb_DNA-binding"/>
    <property type="match status" value="1"/>
</dbReference>
<dbReference type="PROSITE" id="PS51294">
    <property type="entry name" value="HTH_MYB"/>
    <property type="match status" value="1"/>
</dbReference>
<dbReference type="SMART" id="SM00717">
    <property type="entry name" value="SANT"/>
    <property type="match status" value="1"/>
</dbReference>
<sequence>MDIDVPPTLRLKTPTVDAARFPVTPGSPSFPVGPLSYRCVAHAIWVATVSLNYAEARHGLARKTVAGSEVEATTATPLPSLAPARTASQPETNPQGQTPDMDISLLLSYRDSHGPFQDAQQQQQTSLPPRLTPLGSASEQLPGPLTRNASLPHVADPPSNAPPSTISQTAPKLAKWSQEEDSLIIELRGSGMKWEDVSKRLPGRSAVACRLHYQNYLERRSEWDEERKNKLARLYERFKAEMWAKVAEELQVPWRAAEAMHWQLGEVDIARRAGVVPFSLTSSTAESTAKLQAPGPTAYLQHQNRGPHYPAPSSSRSEYAQPRYQVNSLPPRPPLPPPPALVPAPEFIPTSSGEQEQSYYTTGPSPELIWTQGQPHPGLPPSPVRFTTATRPYPDWTELPTYSDSNRAVPPPPQRRLPPKRPSSPSISRPRNQRRRIA</sequence>
<dbReference type="Proteomes" id="UP001287286">
    <property type="component" value="Unassembled WGS sequence"/>
</dbReference>
<evidence type="ECO:0000313" key="4">
    <source>
        <dbReference type="EMBL" id="KAK4069648.1"/>
    </source>
</evidence>
<evidence type="ECO:0000256" key="1">
    <source>
        <dbReference type="SAM" id="MobiDB-lite"/>
    </source>
</evidence>
<feature type="region of interest" description="Disordered" evidence="1">
    <location>
        <begin position="68"/>
        <end position="101"/>
    </location>
</feature>
<feature type="compositionally biased region" description="Polar residues" evidence="1">
    <location>
        <begin position="86"/>
        <end position="98"/>
    </location>
</feature>
<proteinExistence type="predicted"/>
<name>A0ABR0BDF3_PURLI</name>
<evidence type="ECO:0000259" key="2">
    <source>
        <dbReference type="PROSITE" id="PS50090"/>
    </source>
</evidence>
<keyword evidence="5" id="KW-1185">Reference proteome</keyword>
<feature type="compositionally biased region" description="Polar residues" evidence="1">
    <location>
        <begin position="349"/>
        <end position="364"/>
    </location>
</feature>
<dbReference type="PROSITE" id="PS50090">
    <property type="entry name" value="MYB_LIKE"/>
    <property type="match status" value="1"/>
</dbReference>
<comment type="caution">
    <text evidence="4">The sequence shown here is derived from an EMBL/GenBank/DDBJ whole genome shotgun (WGS) entry which is preliminary data.</text>
</comment>
<feature type="compositionally biased region" description="Pro residues" evidence="1">
    <location>
        <begin position="409"/>
        <end position="422"/>
    </location>
</feature>
<dbReference type="PANTHER" id="PTHR23246:SF24">
    <property type="entry name" value="MYB DNA-BINDING DOMAIN-CONTAINING PROTEIN"/>
    <property type="match status" value="1"/>
</dbReference>
<gene>
    <name evidence="4" type="ORF">Purlil1_13667</name>
</gene>
<organism evidence="4 5">
    <name type="scientific">Purpureocillium lilacinum</name>
    <name type="common">Paecilomyces lilacinus</name>
    <dbReference type="NCBI Taxonomy" id="33203"/>
    <lineage>
        <taxon>Eukaryota</taxon>
        <taxon>Fungi</taxon>
        <taxon>Dikarya</taxon>
        <taxon>Ascomycota</taxon>
        <taxon>Pezizomycotina</taxon>
        <taxon>Sordariomycetes</taxon>
        <taxon>Hypocreomycetidae</taxon>
        <taxon>Hypocreales</taxon>
        <taxon>Ophiocordycipitaceae</taxon>
        <taxon>Purpureocillium</taxon>
    </lineage>
</organism>
<dbReference type="Gene3D" id="1.10.10.60">
    <property type="entry name" value="Homeodomain-like"/>
    <property type="match status" value="1"/>
</dbReference>
<dbReference type="CDD" id="cd00167">
    <property type="entry name" value="SANT"/>
    <property type="match status" value="1"/>
</dbReference>
<feature type="domain" description="Myb-like" evidence="2">
    <location>
        <begin position="175"/>
        <end position="217"/>
    </location>
</feature>
<reference evidence="4 5" key="1">
    <citation type="journal article" date="2024" name="Microbiol. Resour. Announc.">
        <title>Genome annotations for the ascomycete fungi Trichoderma harzianum, Trichoderma aggressivum, and Purpureocillium lilacinum.</title>
        <authorList>
            <person name="Beijen E.P.W."/>
            <person name="Ohm R.A."/>
        </authorList>
    </citation>
    <scope>NUCLEOTIDE SEQUENCE [LARGE SCALE GENOMIC DNA]</scope>
    <source>
        <strain evidence="4 5">CBS 150709</strain>
    </source>
</reference>
<dbReference type="EMBL" id="JAWRVI010000272">
    <property type="protein sequence ID" value="KAK4069648.1"/>
    <property type="molecule type" value="Genomic_DNA"/>
</dbReference>
<dbReference type="InterPro" id="IPR009057">
    <property type="entry name" value="Homeodomain-like_sf"/>
</dbReference>
<feature type="compositionally biased region" description="Pro residues" evidence="1">
    <location>
        <begin position="330"/>
        <end position="342"/>
    </location>
</feature>
<feature type="compositionally biased region" description="Polar residues" evidence="1">
    <location>
        <begin position="118"/>
        <end position="127"/>
    </location>
</feature>
<feature type="compositionally biased region" description="Polar residues" evidence="1">
    <location>
        <begin position="312"/>
        <end position="328"/>
    </location>
</feature>
<evidence type="ECO:0008006" key="6">
    <source>
        <dbReference type="Google" id="ProtNLM"/>
    </source>
</evidence>
<evidence type="ECO:0000313" key="5">
    <source>
        <dbReference type="Proteomes" id="UP001287286"/>
    </source>
</evidence>
<dbReference type="InterPro" id="IPR017930">
    <property type="entry name" value="Myb_dom"/>
</dbReference>